<reference evidence="6" key="2">
    <citation type="journal article" date="2011" name="J. Biol. Chem.">
        <title>An intermediate membrane subfraction in cyanobacteria is involved in an assembly network for Photosystem II biogenesis.</title>
        <authorList>
            <person name="Rengstl B."/>
            <person name="Oster U."/>
            <person name="Stengel A."/>
            <person name="Nickelsen J."/>
        </authorList>
    </citation>
    <scope>NUCLEOTIDE SEQUENCE</scope>
</reference>
<sequence>MSALPVAVTTAARRLPAAVMTALALLAGGAVAAPVGDALDRPAIAVRAPEHANLLAVAQAGDRLVAVGERGIVALSDDGGAHWRQASVPVSVSLTAVRFADATTGYAVGHGGVVLATDDGGQTWTRRLDGLRIARIAHNAALAAGDARAEADAARLVADGPDKPLLDLLLAGRDRLVVVGAYGLALASDDGGRSWRWIAAGMPNPKGLHLYAIRARGDTLLVAGEQGLVLRSDDGGHVWRRLALPYDGSFFTAELPSDRELVVAGLRGNVWRSANGGASWTKLDLPVPASITASALDARGGLLLASQAGLVLRASGDAVAPVDPRPLGPLAALLARADGSVLTLGLAGPVSLPAAGQGAPR</sequence>
<dbReference type="CDD" id="cd15482">
    <property type="entry name" value="Sialidase_non-viral"/>
    <property type="match status" value="1"/>
</dbReference>
<evidence type="ECO:0000256" key="1">
    <source>
        <dbReference type="ARBA" id="ARBA00022531"/>
    </source>
</evidence>
<evidence type="ECO:0000259" key="4">
    <source>
        <dbReference type="Pfam" id="PF14870"/>
    </source>
</evidence>
<dbReference type="PANTHER" id="PTHR47199">
    <property type="entry name" value="PHOTOSYSTEM II STABILITY/ASSEMBLY FACTOR HCF136, CHLOROPLASTIC"/>
    <property type="match status" value="1"/>
</dbReference>
<dbReference type="GO" id="GO:0009523">
    <property type="term" value="C:photosystem II"/>
    <property type="evidence" value="ECO:0007669"/>
    <property type="project" value="UniProtKB-KW"/>
</dbReference>
<proteinExistence type="predicted"/>
<protein>
    <submittedName>
        <fullName evidence="6">WD40/YVTN/BNR-like repeat-containing protein</fullName>
    </submittedName>
</protein>
<feature type="domain" description="Photosynthesis system II assembly factor Ycf48/Hcf136-like" evidence="4">
    <location>
        <begin position="163"/>
        <end position="281"/>
    </location>
</feature>
<keyword evidence="5" id="KW-1185">Reference proteome</keyword>
<accession>A0A8B6X473</accession>
<dbReference type="AlphaFoldDB" id="A0A8B6X473"/>
<reference evidence="6" key="3">
    <citation type="submission" date="2025-08" db="UniProtKB">
        <authorList>
            <consortium name="RefSeq"/>
        </authorList>
    </citation>
    <scope>IDENTIFICATION</scope>
</reference>
<evidence type="ECO:0000256" key="3">
    <source>
        <dbReference type="SAM" id="SignalP"/>
    </source>
</evidence>
<dbReference type="InterPro" id="IPR028203">
    <property type="entry name" value="PSII_CF48-like_dom"/>
</dbReference>
<feature type="domain" description="Photosynthesis system II assembly factor Ycf48/Hcf136-like" evidence="4">
    <location>
        <begin position="81"/>
        <end position="127"/>
    </location>
</feature>
<dbReference type="PANTHER" id="PTHR47199:SF2">
    <property type="entry name" value="PHOTOSYSTEM II STABILITY_ASSEMBLY FACTOR HCF136, CHLOROPLASTIC"/>
    <property type="match status" value="1"/>
</dbReference>
<organism evidence="5 6">
    <name type="scientific">Derxia gummosa DSM 723</name>
    <dbReference type="NCBI Taxonomy" id="1121388"/>
    <lineage>
        <taxon>Bacteria</taxon>
        <taxon>Pseudomonadati</taxon>
        <taxon>Pseudomonadota</taxon>
        <taxon>Betaproteobacteria</taxon>
        <taxon>Burkholderiales</taxon>
        <taxon>Alcaligenaceae</taxon>
        <taxon>Derxia</taxon>
    </lineage>
</organism>
<dbReference type="Pfam" id="PF14870">
    <property type="entry name" value="PSII_BNR"/>
    <property type="match status" value="2"/>
</dbReference>
<dbReference type="Gene3D" id="2.130.10.10">
    <property type="entry name" value="YVTN repeat-like/Quinoprotein amine dehydrogenase"/>
    <property type="match status" value="2"/>
</dbReference>
<dbReference type="Proteomes" id="UP000675920">
    <property type="component" value="Unplaced"/>
</dbReference>
<dbReference type="RefSeq" id="WP_028311710.1">
    <property type="nucleotide sequence ID" value="NZ_AXWS01000013.1"/>
</dbReference>
<evidence type="ECO:0000256" key="2">
    <source>
        <dbReference type="ARBA" id="ARBA00023276"/>
    </source>
</evidence>
<evidence type="ECO:0000313" key="5">
    <source>
        <dbReference type="Proteomes" id="UP000675920"/>
    </source>
</evidence>
<feature type="signal peptide" evidence="3">
    <location>
        <begin position="1"/>
        <end position="32"/>
    </location>
</feature>
<keyword evidence="3" id="KW-0732">Signal</keyword>
<dbReference type="GO" id="GO:0015979">
    <property type="term" value="P:photosynthesis"/>
    <property type="evidence" value="ECO:0007669"/>
    <property type="project" value="UniProtKB-KW"/>
</dbReference>
<dbReference type="SUPFAM" id="SSF110296">
    <property type="entry name" value="Oligoxyloglucan reducing end-specific cellobiohydrolase"/>
    <property type="match status" value="1"/>
</dbReference>
<dbReference type="OrthoDB" id="9767885at2"/>
<name>A0A8B6X473_9BURK</name>
<keyword evidence="2" id="KW-0604">Photosystem II</keyword>
<evidence type="ECO:0000313" key="6">
    <source>
        <dbReference type="RefSeq" id="WP_028311710.1"/>
    </source>
</evidence>
<dbReference type="InterPro" id="IPR015943">
    <property type="entry name" value="WD40/YVTN_repeat-like_dom_sf"/>
</dbReference>
<keyword evidence="1" id="KW-0602">Photosynthesis</keyword>
<reference evidence="6" key="1">
    <citation type="journal article" date="2008" name="J. Biol. Chem.">
        <title>The cyanobacterial homologue of HCF136/YCF48 is a component of an early photosystem II assembly complex and is important for both the efficient assembly and repair of photosystem II in Synechocystis sp. PCC 6803.</title>
        <authorList>
            <person name="Komenda J."/>
            <person name="Nickelsen J."/>
            <person name="Tichy M."/>
            <person name="Prasil O."/>
            <person name="Eichacker L.A."/>
            <person name="Nixon P.J."/>
        </authorList>
    </citation>
    <scope>NUCLEOTIDE SEQUENCE</scope>
</reference>
<feature type="chain" id="PRO_5034875262" evidence="3">
    <location>
        <begin position="33"/>
        <end position="361"/>
    </location>
</feature>